<evidence type="ECO:0000256" key="6">
    <source>
        <dbReference type="ARBA" id="ARBA00043993"/>
    </source>
</evidence>
<comment type="caution">
    <text evidence="10">The sequence shown here is derived from an EMBL/GenBank/DDBJ whole genome shotgun (WGS) entry which is preliminary data.</text>
</comment>
<feature type="transmembrane region" description="Helical" evidence="7">
    <location>
        <begin position="68"/>
        <end position="84"/>
    </location>
</feature>
<evidence type="ECO:0000256" key="2">
    <source>
        <dbReference type="ARBA" id="ARBA00022475"/>
    </source>
</evidence>
<dbReference type="EMBL" id="JAGKSB010000004">
    <property type="protein sequence ID" value="MBP3942836.1"/>
    <property type="molecule type" value="Genomic_DNA"/>
</dbReference>
<evidence type="ECO:0000313" key="10">
    <source>
        <dbReference type="EMBL" id="MBP3942836.1"/>
    </source>
</evidence>
<dbReference type="InterPro" id="IPR032692">
    <property type="entry name" value="YccS_N"/>
</dbReference>
<name>A0A8T4H9Q9_9SPHI</name>
<feature type="transmembrane region" description="Helical" evidence="7">
    <location>
        <begin position="137"/>
        <end position="159"/>
    </location>
</feature>
<dbReference type="Pfam" id="PF13515">
    <property type="entry name" value="FUSC_2"/>
    <property type="match status" value="1"/>
</dbReference>
<evidence type="ECO:0000256" key="7">
    <source>
        <dbReference type="SAM" id="Phobius"/>
    </source>
</evidence>
<evidence type="ECO:0000259" key="8">
    <source>
        <dbReference type="Pfam" id="PF12805"/>
    </source>
</evidence>
<keyword evidence="4 7" id="KW-1133">Transmembrane helix</keyword>
<feature type="transmembrane region" description="Helical" evidence="7">
    <location>
        <begin position="524"/>
        <end position="546"/>
    </location>
</feature>
<evidence type="ECO:0000256" key="4">
    <source>
        <dbReference type="ARBA" id="ARBA00022989"/>
    </source>
</evidence>
<keyword evidence="3 7" id="KW-0812">Transmembrane</keyword>
<feature type="transmembrane region" description="Helical" evidence="7">
    <location>
        <begin position="454"/>
        <end position="487"/>
    </location>
</feature>
<evidence type="ECO:0000259" key="9">
    <source>
        <dbReference type="Pfam" id="PF13515"/>
    </source>
</evidence>
<keyword evidence="11" id="KW-1185">Reference proteome</keyword>
<dbReference type="AlphaFoldDB" id="A0A8T4H9Q9"/>
<dbReference type="Pfam" id="PF12805">
    <property type="entry name" value="FUSC-like"/>
    <property type="match status" value="1"/>
</dbReference>
<dbReference type="GO" id="GO:0005886">
    <property type="term" value="C:plasma membrane"/>
    <property type="evidence" value="ECO:0007669"/>
    <property type="project" value="UniProtKB-SubCell"/>
</dbReference>
<organism evidence="10 11">
    <name type="scientific">Rhinopithecimicrobium faecis</name>
    <dbReference type="NCBI Taxonomy" id="2820698"/>
    <lineage>
        <taxon>Bacteria</taxon>
        <taxon>Pseudomonadati</taxon>
        <taxon>Bacteroidota</taxon>
        <taxon>Sphingobacteriia</taxon>
        <taxon>Sphingobacteriales</taxon>
        <taxon>Sphingobacteriaceae</taxon>
        <taxon>Rhinopithecimicrobium</taxon>
    </lineage>
</organism>
<evidence type="ECO:0000313" key="11">
    <source>
        <dbReference type="Proteomes" id="UP000679691"/>
    </source>
</evidence>
<evidence type="ECO:0000256" key="3">
    <source>
        <dbReference type="ARBA" id="ARBA00022692"/>
    </source>
</evidence>
<comment type="similarity">
    <text evidence="6">Belongs to the YccS/YhfK family.</text>
</comment>
<dbReference type="PANTHER" id="PTHR30509:SF8">
    <property type="entry name" value="INNER MEMBRANE PROTEIN YCCS"/>
    <property type="match status" value="1"/>
</dbReference>
<keyword evidence="5 7" id="KW-0472">Membrane</keyword>
<feature type="domain" description="Integral membrane protein YccS N-terminal" evidence="8">
    <location>
        <begin position="68"/>
        <end position="346"/>
    </location>
</feature>
<sequence length="736" mass="83423">MNTFESIKHFLKSPPFQEGLKTTIAIIIPIIIGIITNQLHYSIPVAIGAIIASIPDGLGAYPERKKTLFIIISAVLLLSFISQITYGHPIIQGLLLPILSFVCCMLALYGTRALGLGSALLLIFFFNISLSKDGLPALFSIVLLTTGALWYMFFILIVYRLGPHKVSQQALGECCRKVGELMMLKAGFFDRAIAIELQHKAMIQANISLVQSQQEVRELLFSQGQISTIGNEKSRQLNFIFLHVMDLFERINATHYDYHAIREKYGDTESFHKIFELVTACGRSIQQLSLPIKSLKTVPLSTELSQQWKAAHDAVLALEARGQSPTAFYKILSNLEFVISKIQEIKKILTLHADFEDQTDQLRDKEQFFLANTFTWQQFKSHLTLKSAIFRHAIRVSIVMFVAFLIIYLMPLVFPEYIALTEHTFWIYITILVILRPGFSVSKQRSIDRIKGTLIGGLIALLSIYFIKNDVILLTEMLLFMLLAFSFLRHKYLYGSLFLTACFLIAYYYLLGSKDFGMLLFKERVLDTLIGCGLSFISFYFILPIWESNSLKRYMQQTLDANRKFLELVLGKVEGASLDLTTYKLVRMDVYIKQANINSLYDRILQEPKSKRPFIKELTQFLLQSHLMSSYTIALSNGIQADLPISNSVFHTALIAQIKEKFDAVLAAFDQDLSAASNELLSLCQPINRLGSNEPKAVGQPAVTEDLLTEQLLLIDEIITQISKSLRAIREKSKTF</sequence>
<feature type="domain" description="Integral membrane bound transporter" evidence="9">
    <location>
        <begin position="407"/>
        <end position="537"/>
    </location>
</feature>
<gene>
    <name evidence="10" type="ORF">J5U18_04540</name>
</gene>
<dbReference type="InterPro" id="IPR049453">
    <property type="entry name" value="Memb_transporter_dom"/>
</dbReference>
<evidence type="ECO:0000256" key="1">
    <source>
        <dbReference type="ARBA" id="ARBA00004651"/>
    </source>
</evidence>
<feature type="transmembrane region" description="Helical" evidence="7">
    <location>
        <begin position="425"/>
        <end position="442"/>
    </location>
</feature>
<feature type="transmembrane region" description="Helical" evidence="7">
    <location>
        <begin position="90"/>
        <end position="108"/>
    </location>
</feature>
<reference evidence="10" key="1">
    <citation type="submission" date="2021-03" db="EMBL/GenBank/DDBJ databases">
        <authorList>
            <person name="Lu T."/>
            <person name="Wang Q."/>
            <person name="Han X."/>
        </authorList>
    </citation>
    <scope>NUCLEOTIDE SEQUENCE</scope>
    <source>
        <strain evidence="10">WQ 2009</strain>
    </source>
</reference>
<feature type="transmembrane region" description="Helical" evidence="7">
    <location>
        <begin position="493"/>
        <end position="512"/>
    </location>
</feature>
<dbReference type="Proteomes" id="UP000679691">
    <property type="component" value="Unassembled WGS sequence"/>
</dbReference>
<proteinExistence type="inferred from homology"/>
<dbReference type="PANTHER" id="PTHR30509">
    <property type="entry name" value="P-HYDROXYBENZOIC ACID EFFLUX PUMP SUBUNIT-RELATED"/>
    <property type="match status" value="1"/>
</dbReference>
<feature type="transmembrane region" description="Helical" evidence="7">
    <location>
        <begin position="393"/>
        <end position="413"/>
    </location>
</feature>
<evidence type="ECO:0000256" key="5">
    <source>
        <dbReference type="ARBA" id="ARBA00023136"/>
    </source>
</evidence>
<accession>A0A8T4H9Q9</accession>
<comment type="subcellular location">
    <subcellularLocation>
        <location evidence="1">Cell membrane</location>
        <topology evidence="1">Multi-pass membrane protein</topology>
    </subcellularLocation>
</comment>
<dbReference type="RefSeq" id="WP_353546322.1">
    <property type="nucleotide sequence ID" value="NZ_JAGKSB010000004.1"/>
</dbReference>
<protein>
    <submittedName>
        <fullName evidence="10">FUSC family protein</fullName>
    </submittedName>
</protein>
<keyword evidence="2" id="KW-1003">Cell membrane</keyword>